<evidence type="ECO:0000313" key="2">
    <source>
        <dbReference type="Proteomes" id="UP000031668"/>
    </source>
</evidence>
<proteinExistence type="predicted"/>
<dbReference type="InterPro" id="IPR011989">
    <property type="entry name" value="ARM-like"/>
</dbReference>
<dbReference type="Gene3D" id="1.25.10.10">
    <property type="entry name" value="Leucine-rich Repeat Variant"/>
    <property type="match status" value="1"/>
</dbReference>
<evidence type="ECO:0000313" key="1">
    <source>
        <dbReference type="EMBL" id="KII66500.1"/>
    </source>
</evidence>
<reference evidence="1 2" key="1">
    <citation type="journal article" date="2014" name="Genome Biol. Evol.">
        <title>The genome of the myxosporean Thelohanellus kitauei shows adaptations to nutrient acquisition within its fish host.</title>
        <authorList>
            <person name="Yang Y."/>
            <person name="Xiong J."/>
            <person name="Zhou Z."/>
            <person name="Huo F."/>
            <person name="Miao W."/>
            <person name="Ran C."/>
            <person name="Liu Y."/>
            <person name="Zhang J."/>
            <person name="Feng J."/>
            <person name="Wang M."/>
            <person name="Wang M."/>
            <person name="Wang L."/>
            <person name="Yao B."/>
        </authorList>
    </citation>
    <scope>NUCLEOTIDE SEQUENCE [LARGE SCALE GENOMIC DNA]</scope>
    <source>
        <strain evidence="1">Wuqing</strain>
    </source>
</reference>
<organism evidence="1 2">
    <name type="scientific">Thelohanellus kitauei</name>
    <name type="common">Myxosporean</name>
    <dbReference type="NCBI Taxonomy" id="669202"/>
    <lineage>
        <taxon>Eukaryota</taxon>
        <taxon>Metazoa</taxon>
        <taxon>Cnidaria</taxon>
        <taxon>Myxozoa</taxon>
        <taxon>Myxosporea</taxon>
        <taxon>Bivalvulida</taxon>
        <taxon>Platysporina</taxon>
        <taxon>Myxobolidae</taxon>
        <taxon>Thelohanellus</taxon>
    </lineage>
</organism>
<name>A0A0C2MQ69_THEKT</name>
<dbReference type="Proteomes" id="UP000031668">
    <property type="component" value="Unassembled WGS sequence"/>
</dbReference>
<accession>A0A0C2MQ69</accession>
<keyword evidence="2" id="KW-1185">Reference proteome</keyword>
<protein>
    <submittedName>
        <fullName evidence="1">Uncharacterized protein</fullName>
    </submittedName>
</protein>
<dbReference type="EMBL" id="JWZT01003512">
    <property type="protein sequence ID" value="KII66500.1"/>
    <property type="molecule type" value="Genomic_DNA"/>
</dbReference>
<comment type="caution">
    <text evidence="1">The sequence shown here is derived from an EMBL/GenBank/DDBJ whole genome shotgun (WGS) entry which is preliminary data.</text>
</comment>
<gene>
    <name evidence="1" type="ORF">RF11_15959</name>
</gene>
<sequence>MEFYIDICHFLRTTDFEYPTIISDLVRFIEIFIYELWPPLILDNKVKYRMYLPLAKGLEKYVEPAIQSNNHDLVYSITSLVANLALICFQDYIHSDIETDYTFLEVLNYICKFNDIEVHHPNLLWWDTRDKFHPFVHKYCDIFLNQILEASFLFQPIRNEYSTGHMDNFGVEFWRKIGECLQFIFQVTDPEPYLTCAISIIHTCQNDYSYMEPSIFFISTLIATKYRYNVVLDEVCELIFTIPSDAPQLLIKTSFRFLTNFIRNRPKSPDTPKISFYPIIKWFTRMSVCIFPVEKFGIEPDEGMLSDTISACNVLVIFRGNNEIKNLSRIIRDEIALVSEDNKSDVFKNVYNYLMNSLLKDIQNDKDIIDSNFPLFILTEIRNLVESMLDIYPTENDWDTIEKTLDWCFKIIDHFKENEEVRDKACEFVRFLVDKSKGFYPHFKILCEKLVKSYQDMNLSCFLNILHLIFEFYVTEAERWEWFLPFVRLIFEHGLDLLVDKCSDTDPIHVSRLMNLFRSVLERKYDDVLAGMEIGRLVAVSADGLLSDNESIFKEHLQVLQQLFERSTTADLKNRPETDFAVIRLYRLHAKPVVKSCLEVILSRRSQSFVEGCGSLLHTMHSGEKTIIGIHVKIIHGFLFMMWKNHSNAVDYGSSILDRFIKLINVSDKDEAIYLATEINSELYGY</sequence>
<dbReference type="AlphaFoldDB" id="A0A0C2MQ69"/>
<dbReference type="SUPFAM" id="SSF48371">
    <property type="entry name" value="ARM repeat"/>
    <property type="match status" value="1"/>
</dbReference>
<dbReference type="InterPro" id="IPR016024">
    <property type="entry name" value="ARM-type_fold"/>
</dbReference>